<dbReference type="RefSeq" id="WP_185176671.1">
    <property type="nucleotide sequence ID" value="NZ_CP059404.1"/>
</dbReference>
<dbReference type="Proteomes" id="UP000515743">
    <property type="component" value="Chromosome"/>
</dbReference>
<feature type="domain" description="Tyr recombinase" evidence="6">
    <location>
        <begin position="171"/>
        <end position="393"/>
    </location>
</feature>
<keyword evidence="3 5" id="KW-0238">DNA-binding</keyword>
<dbReference type="InterPro" id="IPR004107">
    <property type="entry name" value="Integrase_SAM-like_N"/>
</dbReference>
<dbReference type="GO" id="GO:0015074">
    <property type="term" value="P:DNA integration"/>
    <property type="evidence" value="ECO:0007669"/>
    <property type="project" value="UniProtKB-KW"/>
</dbReference>
<keyword evidence="4" id="KW-0233">DNA recombination</keyword>
<dbReference type="InterPro" id="IPR050090">
    <property type="entry name" value="Tyrosine_recombinase_XerCD"/>
</dbReference>
<dbReference type="InterPro" id="IPR011010">
    <property type="entry name" value="DNA_brk_join_enz"/>
</dbReference>
<dbReference type="InterPro" id="IPR044068">
    <property type="entry name" value="CB"/>
</dbReference>
<dbReference type="PROSITE" id="PS51900">
    <property type="entry name" value="CB"/>
    <property type="match status" value="1"/>
</dbReference>
<evidence type="ECO:0000259" key="6">
    <source>
        <dbReference type="PROSITE" id="PS51898"/>
    </source>
</evidence>
<dbReference type="InterPro" id="IPR010998">
    <property type="entry name" value="Integrase_recombinase_N"/>
</dbReference>
<dbReference type="InterPro" id="IPR002104">
    <property type="entry name" value="Integrase_catalytic"/>
</dbReference>
<feature type="domain" description="Core-binding (CB)" evidence="7">
    <location>
        <begin position="64"/>
        <end position="150"/>
    </location>
</feature>
<dbReference type="Gene3D" id="1.10.150.130">
    <property type="match status" value="1"/>
</dbReference>
<evidence type="ECO:0000313" key="9">
    <source>
        <dbReference type="Proteomes" id="UP000515743"/>
    </source>
</evidence>
<dbReference type="EMBL" id="CP059404">
    <property type="protein sequence ID" value="QNE90298.1"/>
    <property type="molecule type" value="Genomic_DNA"/>
</dbReference>
<dbReference type="SUPFAM" id="SSF56349">
    <property type="entry name" value="DNA breaking-rejoining enzymes"/>
    <property type="match status" value="1"/>
</dbReference>
<gene>
    <name evidence="8" type="ORF">H0194_04795</name>
</gene>
<evidence type="ECO:0000256" key="3">
    <source>
        <dbReference type="ARBA" id="ARBA00023125"/>
    </source>
</evidence>
<dbReference type="KEGG" id="cik:H0194_04795"/>
<evidence type="ECO:0000256" key="4">
    <source>
        <dbReference type="ARBA" id="ARBA00023172"/>
    </source>
</evidence>
<dbReference type="CDD" id="cd01189">
    <property type="entry name" value="INT_ICEBs1_C_like"/>
    <property type="match status" value="1"/>
</dbReference>
<name>A0A7G7CRT2_9CORY</name>
<dbReference type="InterPro" id="IPR013762">
    <property type="entry name" value="Integrase-like_cat_sf"/>
</dbReference>
<accession>A0A7G7CRT2</accession>
<evidence type="ECO:0000256" key="2">
    <source>
        <dbReference type="ARBA" id="ARBA00022908"/>
    </source>
</evidence>
<keyword evidence="2" id="KW-0229">DNA integration</keyword>
<dbReference type="GO" id="GO:0003677">
    <property type="term" value="F:DNA binding"/>
    <property type="evidence" value="ECO:0007669"/>
    <property type="project" value="UniProtKB-UniRule"/>
</dbReference>
<dbReference type="PANTHER" id="PTHR30349:SF64">
    <property type="entry name" value="PROPHAGE INTEGRASE INTD-RELATED"/>
    <property type="match status" value="1"/>
</dbReference>
<comment type="similarity">
    <text evidence="1">Belongs to the 'phage' integrase family.</text>
</comment>
<reference evidence="8 9" key="1">
    <citation type="submission" date="2020-07" db="EMBL/GenBank/DDBJ databases">
        <title>Complete genome and description of Corynebacterium incognita strain Marseille-Q3630 sp. nov.</title>
        <authorList>
            <person name="Boxberger M."/>
        </authorList>
    </citation>
    <scope>NUCLEOTIDE SEQUENCE [LARGE SCALE GENOMIC DNA]</scope>
    <source>
        <strain evidence="8 9">Marseille-Q3630</strain>
    </source>
</reference>
<evidence type="ECO:0000259" key="7">
    <source>
        <dbReference type="PROSITE" id="PS51900"/>
    </source>
</evidence>
<dbReference type="Pfam" id="PF14659">
    <property type="entry name" value="Phage_int_SAM_3"/>
    <property type="match status" value="1"/>
</dbReference>
<proteinExistence type="inferred from homology"/>
<dbReference type="GO" id="GO:0006310">
    <property type="term" value="P:DNA recombination"/>
    <property type="evidence" value="ECO:0007669"/>
    <property type="project" value="UniProtKB-KW"/>
</dbReference>
<keyword evidence="9" id="KW-1185">Reference proteome</keyword>
<dbReference type="Pfam" id="PF00589">
    <property type="entry name" value="Phage_integrase"/>
    <property type="match status" value="1"/>
</dbReference>
<evidence type="ECO:0000313" key="8">
    <source>
        <dbReference type="EMBL" id="QNE90298.1"/>
    </source>
</evidence>
<evidence type="ECO:0000256" key="5">
    <source>
        <dbReference type="PROSITE-ProRule" id="PRU01248"/>
    </source>
</evidence>
<protein>
    <submittedName>
        <fullName evidence="8">Site-specific integrase</fullName>
    </submittedName>
</protein>
<sequence length="396" mass="44807">MPIVRSIGNITHDPKKDLYGRTLDLGHRPNGKRWRIRVTAKTKRALDAKVKAKVAELENGTYTPGHTPTLNQWWAHWCDEIAYHRVGPNTLYNYRSYGRKHIPHIGDNRLDQITPQHIRYLRSKMREGGASERTVQAVENTLSKALKDAMREDIIAANPCDKLDRPKANSAPLEAYTRAEVDALILTAKGDGAMMYSRWLTALNMGLRQSECLGLEWERVDLENRVVDVSWQLRRIPWAHGKGCGCQDIVTPQRCPQRHPDVSPGTEIRPCFGGKWFTRPKTATSKRLVPLSASVAAALALWQKECGRDAGLVWQNSGKPIDNADDNRAWRELCKRAGVRVMRLHSARHTMVSRLLDEGVDAEVIRQIAGHSTVLSTRRYMHLSQDAAREALERLG</sequence>
<organism evidence="8 9">
    <name type="scientific">Corynebacterium incognita</name>
    <dbReference type="NCBI Taxonomy" id="2754725"/>
    <lineage>
        <taxon>Bacteria</taxon>
        <taxon>Bacillati</taxon>
        <taxon>Actinomycetota</taxon>
        <taxon>Actinomycetes</taxon>
        <taxon>Mycobacteriales</taxon>
        <taxon>Corynebacteriaceae</taxon>
        <taxon>Corynebacterium</taxon>
    </lineage>
</organism>
<dbReference type="AlphaFoldDB" id="A0A7G7CRT2"/>
<dbReference type="PROSITE" id="PS51898">
    <property type="entry name" value="TYR_RECOMBINASE"/>
    <property type="match status" value="1"/>
</dbReference>
<dbReference type="PANTHER" id="PTHR30349">
    <property type="entry name" value="PHAGE INTEGRASE-RELATED"/>
    <property type="match status" value="1"/>
</dbReference>
<dbReference type="Gene3D" id="1.10.443.10">
    <property type="entry name" value="Intergrase catalytic core"/>
    <property type="match status" value="1"/>
</dbReference>
<evidence type="ECO:0000256" key="1">
    <source>
        <dbReference type="ARBA" id="ARBA00008857"/>
    </source>
</evidence>